<accession>M7ZD24</accession>
<evidence type="ECO:0000256" key="4">
    <source>
        <dbReference type="SAM" id="MobiDB-lite"/>
    </source>
</evidence>
<evidence type="ECO:0000313" key="5">
    <source>
        <dbReference type="EMBL" id="EMS61088.1"/>
    </source>
</evidence>
<reference evidence="5" key="1">
    <citation type="journal article" date="2013" name="Nature">
        <title>Draft genome of the wheat A-genome progenitor Triticum urartu.</title>
        <authorList>
            <person name="Ling H.Q."/>
            <person name="Zhao S."/>
            <person name="Liu D."/>
            <person name="Wang J."/>
            <person name="Sun H."/>
            <person name="Zhang C."/>
            <person name="Fan H."/>
            <person name="Li D."/>
            <person name="Dong L."/>
            <person name="Tao Y."/>
            <person name="Gao C."/>
            <person name="Wu H."/>
            <person name="Li Y."/>
            <person name="Cui Y."/>
            <person name="Guo X."/>
            <person name="Zheng S."/>
            <person name="Wang B."/>
            <person name="Yu K."/>
            <person name="Liang Q."/>
            <person name="Yang W."/>
            <person name="Lou X."/>
            <person name="Chen J."/>
            <person name="Feng M."/>
            <person name="Jian J."/>
            <person name="Zhang X."/>
            <person name="Luo G."/>
            <person name="Jiang Y."/>
            <person name="Liu J."/>
            <person name="Wang Z."/>
            <person name="Sha Y."/>
            <person name="Zhang B."/>
            <person name="Wu H."/>
            <person name="Tang D."/>
            <person name="Shen Q."/>
            <person name="Xue P."/>
            <person name="Zou S."/>
            <person name="Wang X."/>
            <person name="Liu X."/>
            <person name="Wang F."/>
            <person name="Yang Y."/>
            <person name="An X."/>
            <person name="Dong Z."/>
            <person name="Zhang K."/>
            <person name="Zhang X."/>
            <person name="Luo M.C."/>
            <person name="Dvorak J."/>
            <person name="Tong Y."/>
            <person name="Wang J."/>
            <person name="Yang H."/>
            <person name="Li Z."/>
            <person name="Wang D."/>
            <person name="Zhang A."/>
            <person name="Wang J."/>
        </authorList>
    </citation>
    <scope>NUCLEOTIDE SEQUENCE</scope>
</reference>
<dbReference type="CDD" id="cd14703">
    <property type="entry name" value="bZIP_plant_RF2"/>
    <property type="match status" value="1"/>
</dbReference>
<evidence type="ECO:0000256" key="3">
    <source>
        <dbReference type="ARBA" id="ARBA00023242"/>
    </source>
</evidence>
<dbReference type="STRING" id="4572.M7ZD24"/>
<dbReference type="Pfam" id="PF00170">
    <property type="entry name" value="bZIP_1"/>
    <property type="match status" value="1"/>
</dbReference>
<organism evidence="5">
    <name type="scientific">Triticum urartu</name>
    <name type="common">Red wild einkorn</name>
    <name type="synonym">Crithodium urartu</name>
    <dbReference type="NCBI Taxonomy" id="4572"/>
    <lineage>
        <taxon>Eukaryota</taxon>
        <taxon>Viridiplantae</taxon>
        <taxon>Streptophyta</taxon>
        <taxon>Embryophyta</taxon>
        <taxon>Tracheophyta</taxon>
        <taxon>Spermatophyta</taxon>
        <taxon>Magnoliopsida</taxon>
        <taxon>Liliopsida</taxon>
        <taxon>Poales</taxon>
        <taxon>Poaceae</taxon>
        <taxon>BOP clade</taxon>
        <taxon>Pooideae</taxon>
        <taxon>Triticodae</taxon>
        <taxon>Triticeae</taxon>
        <taxon>Triticinae</taxon>
        <taxon>Triticum</taxon>
    </lineage>
</organism>
<gene>
    <name evidence="5" type="ORF">TRIUR3_29751</name>
</gene>
<dbReference type="AlphaFoldDB" id="M7ZD24"/>
<dbReference type="GO" id="GO:0003700">
    <property type="term" value="F:DNA-binding transcription factor activity"/>
    <property type="evidence" value="ECO:0007669"/>
    <property type="project" value="InterPro"/>
</dbReference>
<dbReference type="PANTHER" id="PTHR46391">
    <property type="entry name" value="BASIC LEUCINE ZIPPER 34"/>
    <property type="match status" value="1"/>
</dbReference>
<dbReference type="InterPro" id="IPR004827">
    <property type="entry name" value="bZIP"/>
</dbReference>
<protein>
    <submittedName>
        <fullName evidence="5">Transcription factor RF2b</fullName>
    </submittedName>
</protein>
<dbReference type="GO" id="GO:0005634">
    <property type="term" value="C:nucleus"/>
    <property type="evidence" value="ECO:0007669"/>
    <property type="project" value="TreeGrafter"/>
</dbReference>
<feature type="region of interest" description="Disordered" evidence="4">
    <location>
        <begin position="155"/>
        <end position="175"/>
    </location>
</feature>
<dbReference type="InterPro" id="IPR052483">
    <property type="entry name" value="bZIP_transcription_regulators"/>
</dbReference>
<dbReference type="eggNOG" id="ENOG502QQW5">
    <property type="taxonomic scope" value="Eukaryota"/>
</dbReference>
<dbReference type="GO" id="GO:0045893">
    <property type="term" value="P:positive regulation of DNA-templated transcription"/>
    <property type="evidence" value="ECO:0007669"/>
    <property type="project" value="TreeGrafter"/>
</dbReference>
<keyword evidence="2" id="KW-0804">Transcription</keyword>
<dbReference type="PROSITE" id="PS00036">
    <property type="entry name" value="BZIP_BASIC"/>
    <property type="match status" value="1"/>
</dbReference>
<dbReference type="GO" id="GO:0003677">
    <property type="term" value="F:DNA binding"/>
    <property type="evidence" value="ECO:0007669"/>
    <property type="project" value="TreeGrafter"/>
</dbReference>
<evidence type="ECO:0000256" key="1">
    <source>
        <dbReference type="ARBA" id="ARBA00023015"/>
    </source>
</evidence>
<feature type="compositionally biased region" description="Basic and acidic residues" evidence="4">
    <location>
        <begin position="155"/>
        <end position="172"/>
    </location>
</feature>
<dbReference type="EMBL" id="KD101008">
    <property type="protein sequence ID" value="EMS61088.1"/>
    <property type="molecule type" value="Genomic_DNA"/>
</dbReference>
<keyword evidence="3" id="KW-0539">Nucleus</keyword>
<dbReference type="InterPro" id="IPR046347">
    <property type="entry name" value="bZIP_sf"/>
</dbReference>
<sequence length="208" mass="23005">MAQLPPRAPSAGEQDWPVAGEFLGFAAARRGVHRRSASDPAAFLEAVPMDHILSGGGGDDEFDRLDDEQLMSMFSNVDGGCDRSGFMDTGEAEEGAASAGAMAAADGFGDPKRVKRILANRQSAQRSRVRKLQYISELERSVTGLQGSTIWLQQPERRKNREKGEQSSREALRQYPHHHRRHAFVLMELSLGLNWIKSSRDVIELNVC</sequence>
<dbReference type="InterPro" id="IPR044759">
    <property type="entry name" value="bZIP_RF2"/>
</dbReference>
<dbReference type="PANTHER" id="PTHR46391:SF3">
    <property type="entry name" value="BASIC LEUCINE ZIPPER 19"/>
    <property type="match status" value="1"/>
</dbReference>
<dbReference type="SUPFAM" id="SSF57959">
    <property type="entry name" value="Leucine zipper domain"/>
    <property type="match status" value="1"/>
</dbReference>
<proteinExistence type="predicted"/>
<keyword evidence="1" id="KW-0805">Transcription regulation</keyword>
<dbReference type="Gene3D" id="1.20.5.170">
    <property type="match status" value="1"/>
</dbReference>
<evidence type="ECO:0000256" key="2">
    <source>
        <dbReference type="ARBA" id="ARBA00023163"/>
    </source>
</evidence>
<dbReference type="SMART" id="SM00338">
    <property type="entry name" value="BRLZ"/>
    <property type="match status" value="1"/>
</dbReference>
<name>M7ZD24_TRIUA</name>